<dbReference type="PANTHER" id="PTHR12729">
    <property type="entry name" value="TRNA(HIS) GUANYLYLTRANSFERASE-RELATED"/>
    <property type="match status" value="1"/>
</dbReference>
<dbReference type="EMBL" id="JAOPGA020000059">
    <property type="protein sequence ID" value="KAL0476559.1"/>
    <property type="molecule type" value="Genomic_DNA"/>
</dbReference>
<organism evidence="2 3">
    <name type="scientific">Acrasis kona</name>
    <dbReference type="NCBI Taxonomy" id="1008807"/>
    <lineage>
        <taxon>Eukaryota</taxon>
        <taxon>Discoba</taxon>
        <taxon>Heterolobosea</taxon>
        <taxon>Tetramitia</taxon>
        <taxon>Eutetramitia</taxon>
        <taxon>Acrasidae</taxon>
        <taxon>Acrasis</taxon>
    </lineage>
</organism>
<evidence type="ECO:0000313" key="2">
    <source>
        <dbReference type="EMBL" id="KAL0476559.1"/>
    </source>
</evidence>
<protein>
    <recommendedName>
        <fullName evidence="1">tRNAHis guanylyltransferase catalytic domain-containing protein</fullName>
    </recommendedName>
</protein>
<dbReference type="Pfam" id="PF04446">
    <property type="entry name" value="Thg1"/>
    <property type="match status" value="1"/>
</dbReference>
<gene>
    <name evidence="2" type="ORF">AKO1_006057</name>
</gene>
<accession>A0AAW2YHI3</accession>
<keyword evidence="3" id="KW-1185">Reference proteome</keyword>
<dbReference type="GO" id="GO:0000287">
    <property type="term" value="F:magnesium ion binding"/>
    <property type="evidence" value="ECO:0007669"/>
    <property type="project" value="InterPro"/>
</dbReference>
<feature type="domain" description="tRNAHis guanylyltransferase catalytic" evidence="1">
    <location>
        <begin position="12"/>
        <end position="175"/>
    </location>
</feature>
<dbReference type="InterPro" id="IPR038469">
    <property type="entry name" value="tRNAHis_GuaTrfase_Thg1_sf"/>
</dbReference>
<sequence>MSNKGVYDVISERMKNYENDQGPLLDDTKPFMMRLDGHKFSTFASPFRKPFDDLLHNVMVATANDLLTHYHCTTAYTQSDEITLVFPALNNKDAKEGEENIVRTPLHSGRVLKLCTLASGYCTARFNFHCLRLADSWPSEAQKLVGASKGSNFNYERIQSNLRGGVAYFDARAFNVESEQDLLDNVMWRSKFDCRRNSMNNLGRMYFSSKQMNGVKNRELNEMLLQKNVNFNDWPLSFRYGTFIKKELTERVGTNPITGKSETVQRAVVKCYALEPRNEKEYLDMLLYKYWNQVDPKVTQTKQVVE</sequence>
<name>A0AAW2YHI3_9EUKA</name>
<proteinExistence type="predicted"/>
<comment type="caution">
    <text evidence="2">The sequence shown here is derived from an EMBL/GenBank/DDBJ whole genome shotgun (WGS) entry which is preliminary data.</text>
</comment>
<evidence type="ECO:0000313" key="3">
    <source>
        <dbReference type="Proteomes" id="UP001431209"/>
    </source>
</evidence>
<dbReference type="Gene3D" id="3.30.70.3000">
    <property type="match status" value="1"/>
</dbReference>
<evidence type="ECO:0000259" key="1">
    <source>
        <dbReference type="Pfam" id="PF04446"/>
    </source>
</evidence>
<reference evidence="2 3" key="1">
    <citation type="submission" date="2024-03" db="EMBL/GenBank/DDBJ databases">
        <title>The Acrasis kona genome and developmental transcriptomes reveal deep origins of eukaryotic multicellular pathways.</title>
        <authorList>
            <person name="Sheikh S."/>
            <person name="Fu C.-J."/>
            <person name="Brown M.W."/>
            <person name="Baldauf S.L."/>
        </authorList>
    </citation>
    <scope>NUCLEOTIDE SEQUENCE [LARGE SCALE GENOMIC DNA]</scope>
    <source>
        <strain evidence="2 3">ATCC MYA-3509</strain>
    </source>
</reference>
<dbReference type="Proteomes" id="UP001431209">
    <property type="component" value="Unassembled WGS sequence"/>
</dbReference>
<dbReference type="GO" id="GO:0008193">
    <property type="term" value="F:tRNA guanylyltransferase activity"/>
    <property type="evidence" value="ECO:0007669"/>
    <property type="project" value="InterPro"/>
</dbReference>
<dbReference type="GO" id="GO:0006400">
    <property type="term" value="P:tRNA modification"/>
    <property type="evidence" value="ECO:0007669"/>
    <property type="project" value="InterPro"/>
</dbReference>
<dbReference type="AlphaFoldDB" id="A0AAW2YHI3"/>
<dbReference type="InterPro" id="IPR007537">
    <property type="entry name" value="tRNAHis_GuaTrfase_Thg1"/>
</dbReference>
<dbReference type="PANTHER" id="PTHR12729:SF1">
    <property type="entry name" value="TRNAHIS GUANYLYLTRANSFERASE CATALYTIC DOMAIN-CONTAINING PROTEIN"/>
    <property type="match status" value="1"/>
</dbReference>
<dbReference type="InterPro" id="IPR024956">
    <property type="entry name" value="tRNAHis_GuaTrfase_cat"/>
</dbReference>